<accession>A0A7W7S765</accession>
<evidence type="ECO:0000313" key="1">
    <source>
        <dbReference type="EMBL" id="MBB4945153.1"/>
    </source>
</evidence>
<proteinExistence type="predicted"/>
<dbReference type="AlphaFoldDB" id="A0A7W7S765"/>
<name>A0A7W7S765_9ACTN</name>
<dbReference type="Proteomes" id="UP000573327">
    <property type="component" value="Unassembled WGS sequence"/>
</dbReference>
<organism evidence="1 2">
    <name type="scientific">Kitasatospora gansuensis</name>
    <dbReference type="NCBI Taxonomy" id="258050"/>
    <lineage>
        <taxon>Bacteria</taxon>
        <taxon>Bacillati</taxon>
        <taxon>Actinomycetota</taxon>
        <taxon>Actinomycetes</taxon>
        <taxon>Kitasatosporales</taxon>
        <taxon>Streptomycetaceae</taxon>
        <taxon>Kitasatospora</taxon>
    </lineage>
</organism>
<dbReference type="InterPro" id="IPR019268">
    <property type="entry name" value="DUF2278"/>
</dbReference>
<sequence length="257" mass="28407">MALPNYGVAIGTLHDFTRDPIHDFGQWYHGHLFLDTPVGVYQSALDVDAPGSVGVSYRLVDDLRSADIAALRVRPDGFHHLPSSPTSGALDYVRSPLLRNRLWFEWLAAVTDRAHQVIAPHPPGSPMFGPDLADRLATSVQGLRRRITGLGGLDWARPHLRFFPWIASDGDNALDVLVPHLEAASRIYVFGQSFTTGLGVHDVHLNQGDPVGSQWYVTNGIWQDGAVMCERPDGQVVVWQIKFNTQTLHTDDAGHPR</sequence>
<keyword evidence="2" id="KW-1185">Reference proteome</keyword>
<protein>
    <submittedName>
        <fullName evidence="1">Uncharacterized protein</fullName>
    </submittedName>
</protein>
<reference evidence="1 2" key="1">
    <citation type="submission" date="2020-08" db="EMBL/GenBank/DDBJ databases">
        <title>Sequencing the genomes of 1000 actinobacteria strains.</title>
        <authorList>
            <person name="Klenk H.-P."/>
        </authorList>
    </citation>
    <scope>NUCLEOTIDE SEQUENCE [LARGE SCALE GENOMIC DNA]</scope>
    <source>
        <strain evidence="1 2">DSM 44786</strain>
    </source>
</reference>
<dbReference type="Pfam" id="PF10042">
    <property type="entry name" value="DUF2278"/>
    <property type="match status" value="1"/>
</dbReference>
<dbReference type="RefSeq" id="WP_184911484.1">
    <property type="nucleotide sequence ID" value="NZ_JACHJR010000001.1"/>
</dbReference>
<gene>
    <name evidence="1" type="ORF">F4556_000688</name>
</gene>
<comment type="caution">
    <text evidence="1">The sequence shown here is derived from an EMBL/GenBank/DDBJ whole genome shotgun (WGS) entry which is preliminary data.</text>
</comment>
<evidence type="ECO:0000313" key="2">
    <source>
        <dbReference type="Proteomes" id="UP000573327"/>
    </source>
</evidence>
<dbReference type="EMBL" id="JACHJR010000001">
    <property type="protein sequence ID" value="MBB4945153.1"/>
    <property type="molecule type" value="Genomic_DNA"/>
</dbReference>